<evidence type="ECO:0000256" key="2">
    <source>
        <dbReference type="ARBA" id="ARBA00006432"/>
    </source>
</evidence>
<dbReference type="InterPro" id="IPR025110">
    <property type="entry name" value="AMP-bd_C"/>
</dbReference>
<dbReference type="Gene3D" id="2.30.38.10">
    <property type="entry name" value="Luciferase, Domain 3"/>
    <property type="match status" value="2"/>
</dbReference>
<keyword evidence="3" id="KW-0596">Phosphopantetheine</keyword>
<evidence type="ECO:0000256" key="6">
    <source>
        <dbReference type="ARBA" id="ARBA00022840"/>
    </source>
</evidence>
<dbReference type="CDD" id="cd05930">
    <property type="entry name" value="A_NRPS"/>
    <property type="match status" value="2"/>
</dbReference>
<dbReference type="Gene3D" id="1.10.1200.10">
    <property type="entry name" value="ACP-like"/>
    <property type="match status" value="2"/>
</dbReference>
<dbReference type="SUPFAM" id="SSF52777">
    <property type="entry name" value="CoA-dependent acyltransferases"/>
    <property type="match status" value="6"/>
</dbReference>
<evidence type="ECO:0000313" key="8">
    <source>
        <dbReference type="EMBL" id="AYF85503.1"/>
    </source>
</evidence>
<dbReference type="GO" id="GO:0008610">
    <property type="term" value="P:lipid biosynthetic process"/>
    <property type="evidence" value="ECO:0007669"/>
    <property type="project" value="UniProtKB-ARBA"/>
</dbReference>
<dbReference type="Pfam" id="PF00550">
    <property type="entry name" value="PP-binding"/>
    <property type="match status" value="2"/>
</dbReference>
<keyword evidence="8" id="KW-0614">Plasmid</keyword>
<dbReference type="InterPro" id="IPR045851">
    <property type="entry name" value="AMP-bd_C_sf"/>
</dbReference>
<dbReference type="FunFam" id="3.40.50.980:FF:000002">
    <property type="entry name" value="Enterobactin synthetase component F"/>
    <property type="match status" value="1"/>
</dbReference>
<evidence type="ECO:0000256" key="3">
    <source>
        <dbReference type="ARBA" id="ARBA00022450"/>
    </source>
</evidence>
<dbReference type="InterPro" id="IPR010071">
    <property type="entry name" value="AA_adenyl_dom"/>
</dbReference>
<dbReference type="FunFam" id="3.30.300.30:FF:000015">
    <property type="entry name" value="Nonribosomal peptide synthase SidD"/>
    <property type="match status" value="1"/>
</dbReference>
<name>A0A9W3YL03_BACTU</name>
<dbReference type="GO" id="GO:0005524">
    <property type="term" value="F:ATP binding"/>
    <property type="evidence" value="ECO:0007669"/>
    <property type="project" value="UniProtKB-KW"/>
</dbReference>
<dbReference type="InterPro" id="IPR001242">
    <property type="entry name" value="Condensation_dom"/>
</dbReference>
<comment type="similarity">
    <text evidence="2">Belongs to the ATP-dependent AMP-binding enzyme family.</text>
</comment>
<dbReference type="PANTHER" id="PTHR45527">
    <property type="entry name" value="NONRIBOSOMAL PEPTIDE SYNTHETASE"/>
    <property type="match status" value="1"/>
</dbReference>
<dbReference type="NCBIfam" id="TIGR01733">
    <property type="entry name" value="AA-adenyl-dom"/>
    <property type="match status" value="2"/>
</dbReference>
<dbReference type="EMBL" id="CP032614">
    <property type="protein sequence ID" value="AYF85503.1"/>
    <property type="molecule type" value="Genomic_DNA"/>
</dbReference>
<dbReference type="Pfam" id="PF00668">
    <property type="entry name" value="Condensation"/>
    <property type="match status" value="3"/>
</dbReference>
<evidence type="ECO:0000256" key="4">
    <source>
        <dbReference type="ARBA" id="ARBA00022553"/>
    </source>
</evidence>
<dbReference type="Pfam" id="PF00501">
    <property type="entry name" value="AMP-binding"/>
    <property type="match status" value="2"/>
</dbReference>
<dbReference type="GO" id="GO:0031177">
    <property type="term" value="F:phosphopantetheine binding"/>
    <property type="evidence" value="ECO:0007669"/>
    <property type="project" value="InterPro"/>
</dbReference>
<dbReference type="SUPFAM" id="SSF47336">
    <property type="entry name" value="ACP-like"/>
    <property type="match status" value="2"/>
</dbReference>
<dbReference type="Pfam" id="PF13193">
    <property type="entry name" value="AMP-binding_C"/>
    <property type="match status" value="2"/>
</dbReference>
<dbReference type="GO" id="GO:0003824">
    <property type="term" value="F:catalytic activity"/>
    <property type="evidence" value="ECO:0007669"/>
    <property type="project" value="InterPro"/>
</dbReference>
<gene>
    <name evidence="8" type="ORF">D7J84_31695</name>
</gene>
<dbReference type="InterPro" id="IPR009081">
    <property type="entry name" value="PP-bd_ACP"/>
</dbReference>
<keyword evidence="7" id="KW-0045">Antibiotic biosynthesis</keyword>
<dbReference type="GO" id="GO:0017000">
    <property type="term" value="P:antibiotic biosynthetic process"/>
    <property type="evidence" value="ECO:0007669"/>
    <property type="project" value="UniProtKB-KW"/>
</dbReference>
<dbReference type="FunFam" id="1.10.1200.10:FF:000005">
    <property type="entry name" value="Nonribosomal peptide synthetase 1"/>
    <property type="match status" value="2"/>
</dbReference>
<dbReference type="Gene3D" id="3.40.50.980">
    <property type="match status" value="4"/>
</dbReference>
<dbReference type="InterPro" id="IPR000873">
    <property type="entry name" value="AMP-dep_synth/lig_dom"/>
</dbReference>
<geneLocation type="plasmid" evidence="8 9">
    <name>p.1</name>
</geneLocation>
<dbReference type="Gene3D" id="3.30.300.30">
    <property type="match status" value="2"/>
</dbReference>
<dbReference type="CDD" id="cd19531">
    <property type="entry name" value="LCL_NRPS-like"/>
    <property type="match status" value="2"/>
</dbReference>
<organism evidence="8 9">
    <name type="scientific">Bacillus thuringiensis</name>
    <dbReference type="NCBI Taxonomy" id="1428"/>
    <lineage>
        <taxon>Bacteria</taxon>
        <taxon>Bacillati</taxon>
        <taxon>Bacillota</taxon>
        <taxon>Bacilli</taxon>
        <taxon>Bacillales</taxon>
        <taxon>Bacillaceae</taxon>
        <taxon>Bacillus</taxon>
        <taxon>Bacillus cereus group</taxon>
    </lineage>
</organism>
<dbReference type="Gene3D" id="3.30.559.30">
    <property type="entry name" value="Nonribosomal peptide synthetase, condensation domain"/>
    <property type="match status" value="3"/>
</dbReference>
<keyword evidence="6" id="KW-0067">ATP-binding</keyword>
<protein>
    <submittedName>
        <fullName evidence="8">Non-ribosomal peptide synthetase</fullName>
    </submittedName>
</protein>
<evidence type="ECO:0000313" key="9">
    <source>
        <dbReference type="Proteomes" id="UP000269847"/>
    </source>
</evidence>
<dbReference type="PROSITE" id="PS50075">
    <property type="entry name" value="CARRIER"/>
    <property type="match status" value="2"/>
</dbReference>
<proteinExistence type="inferred from homology"/>
<keyword evidence="5" id="KW-0547">Nucleotide-binding</keyword>
<dbReference type="GO" id="GO:0043041">
    <property type="term" value="P:amino acid activation for nonribosomal peptide biosynthetic process"/>
    <property type="evidence" value="ECO:0007669"/>
    <property type="project" value="TreeGrafter"/>
</dbReference>
<reference evidence="8 9" key="1">
    <citation type="submission" date="2018-09" db="EMBL/GenBank/DDBJ databases">
        <title>Complete genome of Bacillus thuringiensis strain QZL38.</title>
        <authorList>
            <person name="Song F."/>
        </authorList>
    </citation>
    <scope>NUCLEOTIDE SEQUENCE [LARGE SCALE GENOMIC DNA]</scope>
    <source>
        <strain evidence="8 9">QZL38</strain>
        <plasmid evidence="8 9">p.1</plasmid>
    </source>
</reference>
<dbReference type="SMART" id="SM01294">
    <property type="entry name" value="PKS_PP_betabranch"/>
    <property type="match status" value="1"/>
</dbReference>
<dbReference type="InterPro" id="IPR020845">
    <property type="entry name" value="AMP-binding_CS"/>
</dbReference>
<dbReference type="PROSITE" id="PS00012">
    <property type="entry name" value="PHOSPHOPANTETHEINE"/>
    <property type="match status" value="1"/>
</dbReference>
<evidence type="ECO:0000256" key="7">
    <source>
        <dbReference type="ARBA" id="ARBA00023194"/>
    </source>
</evidence>
<dbReference type="InterPro" id="IPR023213">
    <property type="entry name" value="CAT-like_dom_sf"/>
</dbReference>
<evidence type="ECO:0000256" key="5">
    <source>
        <dbReference type="ARBA" id="ARBA00022741"/>
    </source>
</evidence>
<dbReference type="Proteomes" id="UP000269847">
    <property type="component" value="Plasmid p.1"/>
</dbReference>
<dbReference type="SMART" id="SM00823">
    <property type="entry name" value="PKS_PP"/>
    <property type="match status" value="2"/>
</dbReference>
<dbReference type="InterPro" id="IPR036736">
    <property type="entry name" value="ACP-like_sf"/>
</dbReference>
<dbReference type="FunFam" id="3.40.50.980:FF:000001">
    <property type="entry name" value="Non-ribosomal peptide synthetase"/>
    <property type="match status" value="2"/>
</dbReference>
<dbReference type="NCBIfam" id="NF003417">
    <property type="entry name" value="PRK04813.1"/>
    <property type="match status" value="2"/>
</dbReference>
<dbReference type="FunFam" id="3.40.50.12780:FF:000012">
    <property type="entry name" value="Non-ribosomal peptide synthetase"/>
    <property type="match status" value="2"/>
</dbReference>
<accession>A0A9W3YL03</accession>
<dbReference type="InterPro" id="IPR020806">
    <property type="entry name" value="PKS_PP-bd"/>
</dbReference>
<dbReference type="SUPFAM" id="SSF56801">
    <property type="entry name" value="Acetyl-CoA synthetase-like"/>
    <property type="match status" value="2"/>
</dbReference>
<dbReference type="InterPro" id="IPR006162">
    <property type="entry name" value="Ppantetheine_attach_site"/>
</dbReference>
<keyword evidence="4" id="KW-0597">Phosphoprotein</keyword>
<dbReference type="PANTHER" id="PTHR45527:SF1">
    <property type="entry name" value="FATTY ACID SYNTHASE"/>
    <property type="match status" value="1"/>
</dbReference>
<dbReference type="GO" id="GO:0005829">
    <property type="term" value="C:cytosol"/>
    <property type="evidence" value="ECO:0007669"/>
    <property type="project" value="TreeGrafter"/>
</dbReference>
<dbReference type="Gene3D" id="3.30.559.10">
    <property type="entry name" value="Chloramphenicol acetyltransferase-like domain"/>
    <property type="match status" value="3"/>
</dbReference>
<sequence length="2542" mass="295409">MIKGGDFVSKQRYPLTHPQKRVWETEKFVQHSPISNLIGTIKIKGLLDFNKFEQAINLFILKNDAIRIRLVENDDGVKQYISPYHEKKIRIVDLQHNNKTFDEWIAQETSKPFNLLGSDLFEFITFKNGSNESGLMVKIHHIISDAWSIHLMGDKIMKDYMDLCNGLELSMNKDHSYMDFITRENNYKCSKRFIENEKFWLEELRNIPKPIRLKEGNIAFRGTNAKRRTFNLSSEITSKIYQFCKIHEISVFTFFLSILSIYLKRITDQNHFVLGTTILNRVNPKERKTFGMFVSTMPFKVKLNDDITIMEFMEQTSRKQISLLRRQQYPFDLLTRKLRDKYNHTERLFDISLTYQNSKLHLDKNEAIKGKYETKWHFSGHEINSLSIHISDREEKNELMLDFDYLTELFTETEIENHFSRIVQIIINLFVYGDKRISELEVISKDEKYQLLMEFSGEKSEYDRTKTIHQLFEEQVTKTPNKTAVVFGHQKLTYQQLNNRANQLARLLQKKGVQPLTRVGVMVDRSIEMLVAIFGIMKAGGTYIPIDPNYPTGRINYMINNSCIKLLLINSQIHNVEFDGWKINLTDLRIDQESEENLPNLMNAHDAVYIIYTSGSTGRPKGISIDHQSLHNFIHGFTHTVDFSSNQTILSLTSMSFDPFVVESFLPLSLGMTVVIADEEQRKNPEKTKNLIRQHEVDVIQLTPSRLQLLLEDENNNSLHYLQMVLVGGEVLTKSLVQKLKQRTNAKLYNIYGPTETTVWLTVKEMDASPKLITVGKPIANKEIYILDKNEQLQPIGVIGELCISGEGIANGYLSSQGLPPSVFVENPFKPNQKMYKSGDLARWLPNGELELIGRNDDQVKIHGIRMELGEIRNQIMSHPKIDEAVVVVKKYNEEQHLCAYYIAKEPVSLEEIRGYLTFNLPSAMIPTYFFPLNQMPLTANGKVDKKNLPLPYAKNQLKNVYTAPRSDIEIRLTKIWARIFDKNFLEIGINDHFLDLGGHSLKAIELVTSVQKEFQVDLYIKDIFQYTTIKRLAEYIESAALVEQEKIMPVAYRSNYPASSSQKRLFIINQTNNTTNYNMPGVFEIHGEVNEEQINEIFQKIIERHEAFRTSFRIVDGITVQEIHRNVNFHVRSIMLQNLDSTELIHSLIQPFDLSKAPLLRVYLIHVQKDKWLLFVDMHHIISDGTSIKILIEDFIQLYEGKSLSPLKVQYKDFSNWQETYLLSNAMKKQEAYWLNVFSKEIPELNLPIDRARPSISSYEGDHLTFVIERGYLSKLKEIARKQEATLFMVVFSIYNILLAKYSDQEDITIGIPVVGRKNNEVKDVIGMFVNTLAIRSYPDSKMQFKEFLGHVKDNLLKAYENQEYPFENLINMLDLPFDRSKSPLFNTMFTMQDTKFDSLTVGDLSIHPVEVNNKGIKFDLGFEVKEKTEELEVKIEYSTELFNRETIQKIKRYFMEIVDRVTNETTVLLSDIQLLSKEEQNKQIYEWNNTQQLIDISKGYHERFEEQVSRTPNNVAIIENHRSLTYKEVNERANQIARYLRSNGIASESIIGIMLERSSEMIVGILGILKAGAAYLPINPTLPLERINYIIQDSKINILLTNGSVEQDIIFSGSIIDMNDSEIEQLDNKNLHLVTKPNSLAYVIYTSGSTGKPKGVMIEHQSLINRIQWMQSKYPLTEADIIMQKTPFTFDVSVWELLWWSLYGAKVYMLPPNGEKEPVVICEAIEKHEITVMHFVPTMFTMFLEHLKNYKESYDFSHLRRIFTSGEALLNTHVTAFYEYLNKQFGTRLTNLYGPTEATIDVSYYDCDDVTTSIIPIGKPISNMSLYILNKHYQIQPVGVEGELYIAGIGLARGYLNRKELTDEKFIENPFITGTKMYQTGDIARYLHDGNIEYLGRTDEQVKIRGNRVEIGEIETNLISHEEIVDAVVISVQDENGSHELYAYYIANQSISNLELRNYLSKMLPDYMLPTMYVCIDSIPFNASGKVDRKALVQLKDITKSRKYVAPRNEVEQRLTKLWADFLNIDAQQIGITDSFFELGGHSLKAVSIISKIYEEFGVQLSLKDIFHSPTIKEQAEILFQNCNREKYDKIEIAKEREYYPLTSSQKSLYILEQINKMDTSYNLSEVLLLKGVLNKDKFRESLQRLVDRHESLRTSFSYKNGELIQVIHKNKKIEIIEEKGSYCDSDKLIEQFIKPFNLNKAPLFRVKLINFEENEYLLLFDMHHIIADGISLDILIRDFIAFYHDTELPKLEVQYKDYVIWKENLLNTERMHRQEMYWKKVFQNEVLQLNLPYDFTSPNRLTVEGKTISIVLDKQTSSTLRSVAARLEKTLYVVLFGVYNVLLSKYTGQTDFVVGTPTAGRRHPDMKNLVGMFVNTLAIRSYPENEKTFLDYLEELNDFILNAYENQDYPFEELLDELHIERSESQNPLFNTMFDMKVSNHEISMDGLRIKKYPFNRGTSKFDLSLETEELDESFIFRFEYNTYLFKNDTIQKVAEDFLKILEIVLKNPQILLAEVQLENEIQELEPVSMEDIEFSFND</sequence>
<dbReference type="GO" id="GO:0044550">
    <property type="term" value="P:secondary metabolite biosynthetic process"/>
    <property type="evidence" value="ECO:0007669"/>
    <property type="project" value="TreeGrafter"/>
</dbReference>
<dbReference type="FunFam" id="2.30.38.10:FF:000001">
    <property type="entry name" value="Non-ribosomal peptide synthetase PvdI"/>
    <property type="match status" value="1"/>
</dbReference>
<evidence type="ECO:0000256" key="1">
    <source>
        <dbReference type="ARBA" id="ARBA00001957"/>
    </source>
</evidence>
<dbReference type="PROSITE" id="PS00455">
    <property type="entry name" value="AMP_BINDING"/>
    <property type="match status" value="2"/>
</dbReference>
<comment type="cofactor">
    <cofactor evidence="1">
        <name>pantetheine 4'-phosphate</name>
        <dbReference type="ChEBI" id="CHEBI:47942"/>
    </cofactor>
</comment>